<evidence type="ECO:0000313" key="3">
    <source>
        <dbReference type="Proteomes" id="UP000238479"/>
    </source>
</evidence>
<feature type="signal peptide" evidence="1">
    <location>
        <begin position="1"/>
        <end position="18"/>
    </location>
</feature>
<dbReference type="Gramene" id="PRQ56283">
    <property type="protein sequence ID" value="PRQ56283"/>
    <property type="gene ID" value="RchiOBHm_Chr1g0334071"/>
</dbReference>
<gene>
    <name evidence="2" type="ORF">RchiOBHm_Chr1g0334071</name>
</gene>
<accession>A0A2P6SC71</accession>
<dbReference type="EMBL" id="PDCK01000039">
    <property type="protein sequence ID" value="PRQ56283.1"/>
    <property type="molecule type" value="Genomic_DNA"/>
</dbReference>
<sequence>MGRLPSVLVLVLEWWVRSDDSASCSGSCGIGGGPIPASSGGLSGTCICTMGPIPAVGRLCLVLCDCSLRAGLAFASSVRLSSSKRVISVATWFWASAFSLRSCSRSLFALWRSASASSYKAVRS</sequence>
<comment type="caution">
    <text evidence="2">The sequence shown here is derived from an EMBL/GenBank/DDBJ whole genome shotgun (WGS) entry which is preliminary data.</text>
</comment>
<dbReference type="AlphaFoldDB" id="A0A2P6SC71"/>
<name>A0A2P6SC71_ROSCH</name>
<dbReference type="Proteomes" id="UP000238479">
    <property type="component" value="Chromosome 1"/>
</dbReference>
<feature type="chain" id="PRO_5015176723" description="Secreted protein" evidence="1">
    <location>
        <begin position="19"/>
        <end position="124"/>
    </location>
</feature>
<evidence type="ECO:0000313" key="2">
    <source>
        <dbReference type="EMBL" id="PRQ56283.1"/>
    </source>
</evidence>
<reference evidence="2 3" key="1">
    <citation type="journal article" date="2018" name="Nat. Genet.">
        <title>The Rosa genome provides new insights in the design of modern roses.</title>
        <authorList>
            <person name="Bendahmane M."/>
        </authorList>
    </citation>
    <scope>NUCLEOTIDE SEQUENCE [LARGE SCALE GENOMIC DNA]</scope>
    <source>
        <strain evidence="3">cv. Old Blush</strain>
    </source>
</reference>
<evidence type="ECO:0008006" key="4">
    <source>
        <dbReference type="Google" id="ProtNLM"/>
    </source>
</evidence>
<protein>
    <recommendedName>
        <fullName evidence="4">Secreted protein</fullName>
    </recommendedName>
</protein>
<proteinExistence type="predicted"/>
<organism evidence="2 3">
    <name type="scientific">Rosa chinensis</name>
    <name type="common">China rose</name>
    <dbReference type="NCBI Taxonomy" id="74649"/>
    <lineage>
        <taxon>Eukaryota</taxon>
        <taxon>Viridiplantae</taxon>
        <taxon>Streptophyta</taxon>
        <taxon>Embryophyta</taxon>
        <taxon>Tracheophyta</taxon>
        <taxon>Spermatophyta</taxon>
        <taxon>Magnoliopsida</taxon>
        <taxon>eudicotyledons</taxon>
        <taxon>Gunneridae</taxon>
        <taxon>Pentapetalae</taxon>
        <taxon>rosids</taxon>
        <taxon>fabids</taxon>
        <taxon>Rosales</taxon>
        <taxon>Rosaceae</taxon>
        <taxon>Rosoideae</taxon>
        <taxon>Rosoideae incertae sedis</taxon>
        <taxon>Rosa</taxon>
    </lineage>
</organism>
<keyword evidence="3" id="KW-1185">Reference proteome</keyword>
<keyword evidence="1" id="KW-0732">Signal</keyword>
<evidence type="ECO:0000256" key="1">
    <source>
        <dbReference type="SAM" id="SignalP"/>
    </source>
</evidence>